<dbReference type="PROSITE" id="PS51736">
    <property type="entry name" value="RECOMBINASES_3"/>
    <property type="match status" value="1"/>
</dbReference>
<evidence type="ECO:0000313" key="3">
    <source>
        <dbReference type="Proteomes" id="UP000547879"/>
    </source>
</evidence>
<dbReference type="Gene3D" id="3.40.50.1390">
    <property type="entry name" value="Resolvase, N-terminal catalytic domain"/>
    <property type="match status" value="1"/>
</dbReference>
<dbReference type="Pfam" id="PF07508">
    <property type="entry name" value="Recombinase"/>
    <property type="match status" value="1"/>
</dbReference>
<dbReference type="InterPro" id="IPR011109">
    <property type="entry name" value="DNA_bind_recombinase_dom"/>
</dbReference>
<comment type="caution">
    <text evidence="2">The sequence shown here is derived from an EMBL/GenBank/DDBJ whole genome shotgun (WGS) entry which is preliminary data.</text>
</comment>
<dbReference type="RefSeq" id="WP_308422370.1">
    <property type="nucleotide sequence ID" value="NZ_BMHW01000011.1"/>
</dbReference>
<keyword evidence="3" id="KW-1185">Reference proteome</keyword>
<proteinExistence type="predicted"/>
<dbReference type="InterPro" id="IPR006119">
    <property type="entry name" value="Resolv_N"/>
</dbReference>
<gene>
    <name evidence="2" type="ORF">HNQ72_005417</name>
</gene>
<reference evidence="2 3" key="1">
    <citation type="submission" date="2020-08" db="EMBL/GenBank/DDBJ databases">
        <title>Genomic Encyclopedia of Type Strains, Phase IV (KMG-IV): sequencing the most valuable type-strain genomes for metagenomic binning, comparative biology and taxonomic classification.</title>
        <authorList>
            <person name="Goeker M."/>
        </authorList>
    </citation>
    <scope>NUCLEOTIDE SEQUENCE [LARGE SCALE GENOMIC DNA]</scope>
    <source>
        <strain evidence="2 3">DSM 100734</strain>
    </source>
</reference>
<accession>A0A7W9YBJ5</accession>
<dbReference type="GO" id="GO:0000150">
    <property type="term" value="F:DNA strand exchange activity"/>
    <property type="evidence" value="ECO:0007669"/>
    <property type="project" value="InterPro"/>
</dbReference>
<dbReference type="GO" id="GO:0003677">
    <property type="term" value="F:DNA binding"/>
    <property type="evidence" value="ECO:0007669"/>
    <property type="project" value="InterPro"/>
</dbReference>
<organism evidence="2 3">
    <name type="scientific">Rhizobium wenxiniae</name>
    <dbReference type="NCBI Taxonomy" id="1737357"/>
    <lineage>
        <taxon>Bacteria</taxon>
        <taxon>Pseudomonadati</taxon>
        <taxon>Pseudomonadota</taxon>
        <taxon>Alphaproteobacteria</taxon>
        <taxon>Hyphomicrobiales</taxon>
        <taxon>Rhizobiaceae</taxon>
        <taxon>Rhizobium/Agrobacterium group</taxon>
        <taxon>Rhizobium</taxon>
    </lineage>
</organism>
<name>A0A7W9YBJ5_9HYPH</name>
<dbReference type="InterPro" id="IPR036162">
    <property type="entry name" value="Resolvase-like_N_sf"/>
</dbReference>
<dbReference type="EMBL" id="JACHEG010000010">
    <property type="protein sequence ID" value="MBB6165569.1"/>
    <property type="molecule type" value="Genomic_DNA"/>
</dbReference>
<dbReference type="Proteomes" id="UP000547879">
    <property type="component" value="Unassembled WGS sequence"/>
</dbReference>
<evidence type="ECO:0000313" key="2">
    <source>
        <dbReference type="EMBL" id="MBB6165569.1"/>
    </source>
</evidence>
<feature type="domain" description="Resolvase/invertase-type recombinase catalytic" evidence="1">
    <location>
        <begin position="1"/>
        <end position="45"/>
    </location>
</feature>
<protein>
    <submittedName>
        <fullName evidence="2">DNA invertase Pin-like site-specific DNA recombinase</fullName>
    </submittedName>
</protein>
<evidence type="ECO:0000259" key="1">
    <source>
        <dbReference type="PROSITE" id="PS51736"/>
    </source>
</evidence>
<dbReference type="SUPFAM" id="SSF53041">
    <property type="entry name" value="Resolvase-like"/>
    <property type="match status" value="1"/>
</dbReference>
<dbReference type="Pfam" id="PF00239">
    <property type="entry name" value="Resolvase"/>
    <property type="match status" value="1"/>
</dbReference>
<dbReference type="AlphaFoldDB" id="A0A7W9YBJ5"/>
<sequence length="142" mass="15263">MNLRVACMPYADKFQLHIHAVLAEQERTLISERTKAALKAAKARGVKLGGMRDPLMTRNAVMKENADFAQSISPIIKSTRASGETLAIIAQALNTSGKPTPRGGQWTSTAVKQVLDRTCPPIAWILGKCTPALTPSSTDSCT</sequence>